<reference evidence="2" key="1">
    <citation type="submission" date="2021-11" db="EMBL/GenBank/DDBJ databases">
        <title>Genome sequence.</title>
        <authorList>
            <person name="Sun Q."/>
        </authorList>
    </citation>
    <scope>NUCLEOTIDE SEQUENCE</scope>
    <source>
        <strain evidence="2">JC740</strain>
    </source>
</reference>
<dbReference type="PANTHER" id="PTHR46191:SF2">
    <property type="entry name" value="HALOACID DEHALOGENASE-LIKE HYDROLASE DOMAIN-CONTAINING PROTEIN 3"/>
    <property type="match status" value="1"/>
</dbReference>
<dbReference type="SUPFAM" id="SSF56784">
    <property type="entry name" value="HAD-like"/>
    <property type="match status" value="1"/>
</dbReference>
<keyword evidence="3" id="KW-1185">Reference proteome</keyword>
<dbReference type="InterPro" id="IPR051828">
    <property type="entry name" value="HAD-like_hydrolase_domain"/>
</dbReference>
<dbReference type="EMBL" id="JAJKFW010000064">
    <property type="protein sequence ID" value="MCC9645254.1"/>
    <property type="molecule type" value="Genomic_DNA"/>
</dbReference>
<dbReference type="Gene3D" id="3.40.50.1000">
    <property type="entry name" value="HAD superfamily/HAD-like"/>
    <property type="match status" value="1"/>
</dbReference>
<evidence type="ECO:0000256" key="1">
    <source>
        <dbReference type="SAM" id="MobiDB-lite"/>
    </source>
</evidence>
<accession>A0ABS8NNT2</accession>
<dbReference type="RefSeq" id="WP_230276887.1">
    <property type="nucleotide sequence ID" value="NZ_JAJKFW010000064.1"/>
</dbReference>
<keyword evidence="2" id="KW-0378">Hydrolase</keyword>
<dbReference type="Pfam" id="PF00702">
    <property type="entry name" value="Hydrolase"/>
    <property type="match status" value="1"/>
</dbReference>
<feature type="compositionally biased region" description="Low complexity" evidence="1">
    <location>
        <begin position="1"/>
        <end position="10"/>
    </location>
</feature>
<dbReference type="GO" id="GO:0016787">
    <property type="term" value="F:hydrolase activity"/>
    <property type="evidence" value="ECO:0007669"/>
    <property type="project" value="UniProtKB-KW"/>
</dbReference>
<protein>
    <submittedName>
        <fullName evidence="2">HAD family hydrolase</fullName>
    </submittedName>
</protein>
<evidence type="ECO:0000313" key="2">
    <source>
        <dbReference type="EMBL" id="MCC9645254.1"/>
    </source>
</evidence>
<dbReference type="InterPro" id="IPR023214">
    <property type="entry name" value="HAD_sf"/>
</dbReference>
<gene>
    <name evidence="2" type="ORF">LOC71_23495</name>
</gene>
<sequence length="324" mass="35672">MNSSSASSPSLADKLFSRQPLAPSELSVPPEQSDRVIAKPMDLSDVRCVLLDVYGTLVISGSGDVGTADDSQQDAANRWIIESAREAGIEDLNGLPTAEQIRNEIITTNEAARFETNPKPEVDITRVWQRVLKANDRRDLASNPNFFVPLICGVEGRANPVWPMPGALHALHAMKRSEKRLGIVSNAQFYTPLIVEDLLSARHSDDSHAQQTPADTQAVGADLSSVFDLNACHFSYRYRAAKPGPLLFDRATRHLGTLGIAPEQTLYVGNDMLNDVWAAQQFGLRTALFAGDGRSLRLRLDDPRCQKCLPDMVLTHWDQIVECL</sequence>
<proteinExistence type="predicted"/>
<dbReference type="InterPro" id="IPR036412">
    <property type="entry name" value="HAD-like_sf"/>
</dbReference>
<comment type="caution">
    <text evidence="2">The sequence shown here is derived from an EMBL/GenBank/DDBJ whole genome shotgun (WGS) entry which is preliminary data.</text>
</comment>
<organism evidence="2 3">
    <name type="scientific">Rhodopirellula halodulae</name>
    <dbReference type="NCBI Taxonomy" id="2894198"/>
    <lineage>
        <taxon>Bacteria</taxon>
        <taxon>Pseudomonadati</taxon>
        <taxon>Planctomycetota</taxon>
        <taxon>Planctomycetia</taxon>
        <taxon>Pirellulales</taxon>
        <taxon>Pirellulaceae</taxon>
        <taxon>Rhodopirellula</taxon>
    </lineage>
</organism>
<dbReference type="PANTHER" id="PTHR46191">
    <property type="match status" value="1"/>
</dbReference>
<dbReference type="Proteomes" id="UP001430306">
    <property type="component" value="Unassembled WGS sequence"/>
</dbReference>
<name>A0ABS8NNT2_9BACT</name>
<feature type="region of interest" description="Disordered" evidence="1">
    <location>
        <begin position="1"/>
        <end position="33"/>
    </location>
</feature>
<evidence type="ECO:0000313" key="3">
    <source>
        <dbReference type="Proteomes" id="UP001430306"/>
    </source>
</evidence>